<dbReference type="RefSeq" id="WP_139038864.1">
    <property type="nucleotide sequence ID" value="NZ_VDDA01000018.1"/>
</dbReference>
<reference evidence="5 6" key="1">
    <citation type="submission" date="2019-06" db="EMBL/GenBank/DDBJ databases">
        <title>Genome of Methylobacterium sp. 17Sr1-39.</title>
        <authorList>
            <person name="Seo T."/>
        </authorList>
    </citation>
    <scope>NUCLEOTIDE SEQUENCE [LARGE SCALE GENOMIC DNA]</scope>
    <source>
        <strain evidence="5 6">17Sr1-39</strain>
    </source>
</reference>
<dbReference type="GO" id="GO:0019878">
    <property type="term" value="P:lysine biosynthetic process via aminoadipic acid"/>
    <property type="evidence" value="ECO:0007669"/>
    <property type="project" value="TreeGrafter"/>
</dbReference>
<evidence type="ECO:0000313" key="5">
    <source>
        <dbReference type="EMBL" id="TNC09221.1"/>
    </source>
</evidence>
<dbReference type="InterPro" id="IPR055066">
    <property type="entry name" value="AASDHPPT_N"/>
</dbReference>
<name>A0A5C4LAI0_9HYPH</name>
<dbReference type="InterPro" id="IPR037143">
    <property type="entry name" value="4-PPantetheinyl_Trfase_dom_sf"/>
</dbReference>
<evidence type="ECO:0000313" key="6">
    <source>
        <dbReference type="Proteomes" id="UP000305267"/>
    </source>
</evidence>
<dbReference type="InterPro" id="IPR008278">
    <property type="entry name" value="4-PPantetheinyl_Trfase_dom"/>
</dbReference>
<dbReference type="PANTHER" id="PTHR12215">
    <property type="entry name" value="PHOSPHOPANTETHEINE TRANSFERASE"/>
    <property type="match status" value="1"/>
</dbReference>
<dbReference type="Proteomes" id="UP000305267">
    <property type="component" value="Unassembled WGS sequence"/>
</dbReference>
<keyword evidence="2 5" id="KW-0808">Transferase</keyword>
<gene>
    <name evidence="5" type="ORF">FF100_27015</name>
</gene>
<evidence type="ECO:0000256" key="2">
    <source>
        <dbReference type="ARBA" id="ARBA00022679"/>
    </source>
</evidence>
<feature type="domain" description="4'-phosphopantetheinyl transferase" evidence="3">
    <location>
        <begin position="126"/>
        <end position="196"/>
    </location>
</feature>
<evidence type="ECO:0000256" key="1">
    <source>
        <dbReference type="ARBA" id="ARBA00010990"/>
    </source>
</evidence>
<dbReference type="PANTHER" id="PTHR12215:SF10">
    <property type="entry name" value="L-AMINOADIPATE-SEMIALDEHYDE DEHYDROGENASE-PHOSPHOPANTETHEINYL TRANSFERASE"/>
    <property type="match status" value="1"/>
</dbReference>
<dbReference type="SUPFAM" id="SSF56214">
    <property type="entry name" value="4'-phosphopantetheinyl transferase"/>
    <property type="match status" value="2"/>
</dbReference>
<comment type="caution">
    <text evidence="5">The sequence shown here is derived from an EMBL/GenBank/DDBJ whole genome shotgun (WGS) entry which is preliminary data.</text>
</comment>
<dbReference type="GO" id="GO:0008897">
    <property type="term" value="F:holo-[acyl-carrier-protein] synthase activity"/>
    <property type="evidence" value="ECO:0007669"/>
    <property type="project" value="InterPro"/>
</dbReference>
<keyword evidence="6" id="KW-1185">Reference proteome</keyword>
<accession>A0A5C4LAI0</accession>
<protein>
    <submittedName>
        <fullName evidence="5">4'-phosphopantetheinyl transferase superfamily protein</fullName>
    </submittedName>
</protein>
<dbReference type="AlphaFoldDB" id="A0A5C4LAI0"/>
<organism evidence="5 6">
    <name type="scientific">Methylobacterium terricola</name>
    <dbReference type="NCBI Taxonomy" id="2583531"/>
    <lineage>
        <taxon>Bacteria</taxon>
        <taxon>Pseudomonadati</taxon>
        <taxon>Pseudomonadota</taxon>
        <taxon>Alphaproteobacteria</taxon>
        <taxon>Hyphomicrobiales</taxon>
        <taxon>Methylobacteriaceae</taxon>
        <taxon>Methylobacterium</taxon>
    </lineage>
</organism>
<dbReference type="Pfam" id="PF01648">
    <property type="entry name" value="ACPS"/>
    <property type="match status" value="1"/>
</dbReference>
<evidence type="ECO:0000259" key="4">
    <source>
        <dbReference type="Pfam" id="PF22624"/>
    </source>
</evidence>
<dbReference type="Gene3D" id="3.90.470.20">
    <property type="entry name" value="4'-phosphopantetheinyl transferase domain"/>
    <property type="match status" value="1"/>
</dbReference>
<dbReference type="EMBL" id="VDDA01000018">
    <property type="protein sequence ID" value="TNC09221.1"/>
    <property type="molecule type" value="Genomic_DNA"/>
</dbReference>
<comment type="similarity">
    <text evidence="1">Belongs to the P-Pant transferase superfamily. Gsp/Sfp/HetI/AcpT family.</text>
</comment>
<sequence>MPGEFLNIGEFPSLDWLSGRDASGDALVVAVPAVRVARLAEARLRLPPDEAARIARFRLAQDRAEREAAHGLLRHLLGLRLGRDPAGLVLARDENGRPFLPGSRGLDFNLSHGGGWVAVGLSGIGRIGVDVEGAARPVDWDQVTPVFLHPTELAAYRDLPADARPSRALEWWSVKEACLKATGEGLVAEPQSVRLTGEGAGWRLRRAGLSLRAASRVLSDGARFAWAVEDGTEVRVVVVE</sequence>
<dbReference type="GO" id="GO:0005829">
    <property type="term" value="C:cytosol"/>
    <property type="evidence" value="ECO:0007669"/>
    <property type="project" value="TreeGrafter"/>
</dbReference>
<dbReference type="Pfam" id="PF22624">
    <property type="entry name" value="AASDHPPT_N"/>
    <property type="match status" value="1"/>
</dbReference>
<proteinExistence type="inferred from homology"/>
<feature type="domain" description="4'-phosphopantetheinyl transferase N-terminal" evidence="4">
    <location>
        <begin position="43"/>
        <end position="119"/>
    </location>
</feature>
<dbReference type="OrthoDB" id="9808281at2"/>
<dbReference type="InterPro" id="IPR050559">
    <property type="entry name" value="P-Pant_transferase_sf"/>
</dbReference>
<dbReference type="GO" id="GO:0000287">
    <property type="term" value="F:magnesium ion binding"/>
    <property type="evidence" value="ECO:0007669"/>
    <property type="project" value="InterPro"/>
</dbReference>
<evidence type="ECO:0000259" key="3">
    <source>
        <dbReference type="Pfam" id="PF01648"/>
    </source>
</evidence>